<evidence type="ECO:0008006" key="3">
    <source>
        <dbReference type="Google" id="ProtNLM"/>
    </source>
</evidence>
<gene>
    <name evidence="1" type="ORF">SAMEA2070301_01850</name>
</gene>
<evidence type="ECO:0000313" key="2">
    <source>
        <dbReference type="Proteomes" id="UP000185210"/>
    </source>
</evidence>
<protein>
    <recommendedName>
        <fullName evidence="3">DnaB domain-containing protein helicase domain-containing protein</fullName>
    </recommendedName>
</protein>
<proteinExistence type="predicted"/>
<accession>A0AB38CX16</accession>
<dbReference type="EMBL" id="FSHM01000002">
    <property type="protein sequence ID" value="SIA67436.1"/>
    <property type="molecule type" value="Genomic_DNA"/>
</dbReference>
<dbReference type="AlphaFoldDB" id="A0AB38CX16"/>
<comment type="caution">
    <text evidence="1">The sequence shown here is derived from an EMBL/GenBank/DDBJ whole genome shotgun (WGS) entry which is preliminary data.</text>
</comment>
<dbReference type="Proteomes" id="UP000185210">
    <property type="component" value="Unassembled WGS sequence"/>
</dbReference>
<dbReference type="RefSeq" id="WP_005090907.1">
    <property type="nucleotide sequence ID" value="NZ_FRYU01000003.1"/>
</dbReference>
<name>A0AB38CX16_9MYCO</name>
<reference evidence="1 2" key="1">
    <citation type="submission" date="2016-11" db="EMBL/GenBank/DDBJ databases">
        <authorList>
            <consortium name="Pathogen Informatics"/>
        </authorList>
    </citation>
    <scope>NUCLEOTIDE SEQUENCE [LARGE SCALE GENOMIC DNA]</scope>
    <source>
        <strain evidence="1 2">104</strain>
    </source>
</reference>
<evidence type="ECO:0000313" key="1">
    <source>
        <dbReference type="EMBL" id="SIA67436.1"/>
    </source>
</evidence>
<sequence length="425" mass="46047">MIDAQSVQPMTDSDSGFWSQRDELQHILDFAQSRRVAPYAVLGCVLRRAVACVEPNVVLPATVGDVASVNLFTCSVGRSGGGKGASDAAGFAAVRFLGLDGEVIKTERPNPGSGEGLARLFKGRNDKDGDTSTALTRAHLNVPEVSTLAALADRQGATLEAELLKGFSGEPLGFTNAHKETTTAIEAHSYRLCMGVGVQPENAQFFLSREKNGLPQRFLWLPTNDPNAPKAQPPAVEPIDIIVPDFGTERFIVDTPQQARREIDAHRYSVLTGAEGIDPLDGHLMLTQLKVAFALAVLSGRKNIDTDDWAIAHELIEVSKRVRTDIRQAVDAKYRRENQAKALAAADREAIIAEKLTESTQERVSKAITRKLGRVGKATRHQLRQACAAAIRDDFDPVFELFIDTGFLVSCKGGDTDASEYQLAA</sequence>
<organism evidence="1 2">
    <name type="scientific">Mycobacteroides abscessus subsp. abscessus</name>
    <dbReference type="NCBI Taxonomy" id="1185650"/>
    <lineage>
        <taxon>Bacteria</taxon>
        <taxon>Bacillati</taxon>
        <taxon>Actinomycetota</taxon>
        <taxon>Actinomycetes</taxon>
        <taxon>Mycobacteriales</taxon>
        <taxon>Mycobacteriaceae</taxon>
        <taxon>Mycobacteroides</taxon>
        <taxon>Mycobacteroides abscessus</taxon>
    </lineage>
</organism>